<organism evidence="1 2">
    <name type="scientific">Microbacterium phage Min1</name>
    <dbReference type="NCBI Taxonomy" id="446529"/>
    <lineage>
        <taxon>Viruses</taxon>
        <taxon>Duplodnaviria</taxon>
        <taxon>Heunggongvirae</taxon>
        <taxon>Uroviricota</taxon>
        <taxon>Caudoviricetes</taxon>
        <taxon>Minunavirus</taxon>
        <taxon>Minunavirus Min1</taxon>
    </lineage>
</organism>
<dbReference type="KEGG" id="vg:5309165"/>
<protein>
    <submittedName>
        <fullName evidence="1">Uncharacterized protein</fullName>
    </submittedName>
</protein>
<evidence type="ECO:0000313" key="2">
    <source>
        <dbReference type="Proteomes" id="UP000001999"/>
    </source>
</evidence>
<dbReference type="EMBL" id="EF579802">
    <property type="protein sequence ID" value="ABR10454.1"/>
    <property type="molecule type" value="Genomic_DNA"/>
</dbReference>
<proteinExistence type="predicted"/>
<dbReference type="GeneID" id="5309165"/>
<evidence type="ECO:0000313" key="1">
    <source>
        <dbReference type="EMBL" id="ABR10454.1"/>
    </source>
</evidence>
<reference evidence="1 2" key="1">
    <citation type="submission" date="2007-04" db="EMBL/GenBank/DDBJ databases">
        <title>Isolation, characterization and complete nucleotide sequence of a novel temperate bacteriophage Min1, isolated from the nematode pathogen Microbacterium nematophilum.</title>
        <authorList>
            <person name="Akimkina T.V."/>
            <person name="Venien-Bryan C."/>
            <person name="Hodgkin J.A."/>
        </authorList>
    </citation>
    <scope>NUCLEOTIDE SEQUENCE [LARGE SCALE GENOMIC DNA]</scope>
</reference>
<dbReference type="Proteomes" id="UP000001999">
    <property type="component" value="Segment"/>
</dbReference>
<dbReference type="RefSeq" id="YP_001294784.1">
    <property type="nucleotide sequence ID" value="NC_009603.1"/>
</dbReference>
<sequence length="283" mass="30404">MQVEARDGALVCERCYRSLRRHLEDAADLVGHLRSLADPTKAAPIARGAGGSRVEAPAPVAADLIDASDDIVRTLRAWALYVQFGEGHPWRVEGLEAGIDGADAYTDAAGCAEVILDALGGIANDSHQSLALCEGVLVVHPGDPDVWSIADAAARWPLDEEPRWAPVPCPACDLLTVRVEPHRGRRPTRYRCASDGCGWEANALDDGGLWSAVFAEPVQILADDDRPRHDPDLLTLSAAARVAGRTVGTIRTWVSSGDLARHLGRVRRDDVIAVKARKEGVRV</sequence>
<keyword evidence="2" id="KW-1185">Reference proteome</keyword>
<name>A6N1Y2_9CAUD</name>
<accession>A6N1Y2</accession>